<dbReference type="Proteomes" id="UP000886757">
    <property type="component" value="Unassembled WGS sequence"/>
</dbReference>
<accession>A0A9D1ADU3</accession>
<evidence type="ECO:0000259" key="1">
    <source>
        <dbReference type="Pfam" id="PF04230"/>
    </source>
</evidence>
<reference evidence="2" key="1">
    <citation type="submission" date="2020-10" db="EMBL/GenBank/DDBJ databases">
        <authorList>
            <person name="Gilroy R."/>
        </authorList>
    </citation>
    <scope>NUCLEOTIDE SEQUENCE</scope>
    <source>
        <strain evidence="2">ChiSjej4B22-8148</strain>
    </source>
</reference>
<dbReference type="Pfam" id="PF04230">
    <property type="entry name" value="PS_pyruv_trans"/>
    <property type="match status" value="1"/>
</dbReference>
<name>A0A9D1ADU3_9FIRM</name>
<dbReference type="GO" id="GO:0016740">
    <property type="term" value="F:transferase activity"/>
    <property type="evidence" value="ECO:0007669"/>
    <property type="project" value="UniProtKB-KW"/>
</dbReference>
<organism evidence="2 3">
    <name type="scientific">Candidatus Choladousia intestinavium</name>
    <dbReference type="NCBI Taxonomy" id="2840727"/>
    <lineage>
        <taxon>Bacteria</taxon>
        <taxon>Bacillati</taxon>
        <taxon>Bacillota</taxon>
        <taxon>Clostridia</taxon>
        <taxon>Lachnospirales</taxon>
        <taxon>Lachnospiraceae</taxon>
        <taxon>Lachnospiraceae incertae sedis</taxon>
        <taxon>Candidatus Choladousia</taxon>
    </lineage>
</organism>
<comment type="caution">
    <text evidence="2">The sequence shown here is derived from an EMBL/GenBank/DDBJ whole genome shotgun (WGS) entry which is preliminary data.</text>
</comment>
<evidence type="ECO:0000313" key="2">
    <source>
        <dbReference type="EMBL" id="HIR14681.1"/>
    </source>
</evidence>
<dbReference type="EMBL" id="DVGK01000142">
    <property type="protein sequence ID" value="HIR14681.1"/>
    <property type="molecule type" value="Genomic_DNA"/>
</dbReference>
<protein>
    <submittedName>
        <fullName evidence="2">Polysaccharide pyruvyl transferase family protein</fullName>
    </submittedName>
</protein>
<proteinExistence type="predicted"/>
<gene>
    <name evidence="2" type="ORF">IAB31_12245</name>
</gene>
<keyword evidence="2" id="KW-0808">Transferase</keyword>
<feature type="non-terminal residue" evidence="2">
    <location>
        <position position="183"/>
    </location>
</feature>
<dbReference type="AlphaFoldDB" id="A0A9D1ADU3"/>
<feature type="domain" description="Polysaccharide pyruvyl transferase" evidence="1">
    <location>
        <begin position="60"/>
        <end position="181"/>
    </location>
</feature>
<evidence type="ECO:0000313" key="3">
    <source>
        <dbReference type="Proteomes" id="UP000886757"/>
    </source>
</evidence>
<reference evidence="2" key="2">
    <citation type="journal article" date="2021" name="PeerJ">
        <title>Extensive microbial diversity within the chicken gut microbiome revealed by metagenomics and culture.</title>
        <authorList>
            <person name="Gilroy R."/>
            <person name="Ravi A."/>
            <person name="Getino M."/>
            <person name="Pursley I."/>
            <person name="Horton D.L."/>
            <person name="Alikhan N.F."/>
            <person name="Baker D."/>
            <person name="Gharbi K."/>
            <person name="Hall N."/>
            <person name="Watson M."/>
            <person name="Adriaenssens E.M."/>
            <person name="Foster-Nyarko E."/>
            <person name="Jarju S."/>
            <person name="Secka A."/>
            <person name="Antonio M."/>
            <person name="Oren A."/>
            <person name="Chaudhuri R.R."/>
            <person name="La Ragione R."/>
            <person name="Hildebrand F."/>
            <person name="Pallen M.J."/>
        </authorList>
    </citation>
    <scope>NUCLEOTIDE SEQUENCE</scope>
    <source>
        <strain evidence="2">ChiSjej4B22-8148</strain>
    </source>
</reference>
<dbReference type="InterPro" id="IPR007345">
    <property type="entry name" value="Polysacch_pyruvyl_Trfase"/>
</dbReference>
<sequence>MIEEMNVQPKVYRILLLTNRDSDNVGDQVIEACDISLISTIMMNLGLSPEDFVINSRAAAIVSKQYVKTKDPELLATARSVIQECDLIIFGGAPVFNYLYQIFYERTAVTLELAKEYNKPVIFSAIGIEGYHEDNKKCQRLKETLNFDCVRQITTRDDFLSLEKYKGQDHITIGRVSDPAVFT</sequence>